<sequence length="161" mass="18302">MVQYTLAQSPEVLIDVPGRDSNKAREKAMDQLMALMDDDQLPTALDDGFNPKDFIEVKDQKTEPSEEENEVVDAVQVLSNFSKLKVKVQGSREEALKVRELIDLLFTDEVIDEEQIEELNNGFKTLKTFAQNNLRYRDAQIEAESAREVLDSALNLPSKKK</sequence>
<comment type="caution">
    <text evidence="1">The sequence shown here is derived from an EMBL/GenBank/DDBJ whole genome shotgun (WGS) entry which is preliminary data.</text>
</comment>
<reference evidence="1 2" key="1">
    <citation type="submission" date="2015-09" db="EMBL/GenBank/DDBJ databases">
        <title>Identification and resolution of microdiversity through metagenomic sequencing of parallel consortia.</title>
        <authorList>
            <person name="Nelson W.C."/>
            <person name="Romine M.F."/>
            <person name="Lindemann S.R."/>
        </authorList>
    </citation>
    <scope>NUCLEOTIDE SEQUENCE [LARGE SCALE GENOMIC DNA]</scope>
    <source>
        <strain evidence="1">Ana</strain>
    </source>
</reference>
<gene>
    <name evidence="1" type="ORF">HLUCCA11_02310</name>
</gene>
<protein>
    <submittedName>
        <fullName evidence="1">Uncharacterized protein</fullName>
    </submittedName>
</protein>
<dbReference type="AlphaFoldDB" id="A0A0P8BTC2"/>
<name>A0A0P8BTC2_9CYAN</name>
<dbReference type="STRING" id="1666911.HLUCCA11_02310"/>
<dbReference type="Proteomes" id="UP000050465">
    <property type="component" value="Unassembled WGS sequence"/>
</dbReference>
<accession>A0A0P8BTC2</accession>
<dbReference type="EMBL" id="LJZR01000002">
    <property type="protein sequence ID" value="KPQ37288.1"/>
    <property type="molecule type" value="Genomic_DNA"/>
</dbReference>
<evidence type="ECO:0000313" key="1">
    <source>
        <dbReference type="EMBL" id="KPQ37288.1"/>
    </source>
</evidence>
<evidence type="ECO:0000313" key="2">
    <source>
        <dbReference type="Proteomes" id="UP000050465"/>
    </source>
</evidence>
<proteinExistence type="predicted"/>
<organism evidence="1 2">
    <name type="scientific">Phormidesmis priestleyi Ana</name>
    <dbReference type="NCBI Taxonomy" id="1666911"/>
    <lineage>
        <taxon>Bacteria</taxon>
        <taxon>Bacillati</taxon>
        <taxon>Cyanobacteriota</taxon>
        <taxon>Cyanophyceae</taxon>
        <taxon>Leptolyngbyales</taxon>
        <taxon>Leptolyngbyaceae</taxon>
        <taxon>Phormidesmis</taxon>
    </lineage>
</organism>
<dbReference type="PATRIC" id="fig|1666911.3.peg.1696"/>